<accession>A0ABN1EJG7</accession>
<dbReference type="PROSITE" id="PS50943">
    <property type="entry name" value="HTH_CROC1"/>
    <property type="match status" value="1"/>
</dbReference>
<feature type="domain" description="HTH cro/C1-type" evidence="1">
    <location>
        <begin position="41"/>
        <end position="81"/>
    </location>
</feature>
<dbReference type="RefSeq" id="WP_166932901.1">
    <property type="nucleotide sequence ID" value="NZ_BAAADD010000003.1"/>
</dbReference>
<keyword evidence="3" id="KW-1185">Reference proteome</keyword>
<name>A0ABN1EJG7_9PROT</name>
<proteinExistence type="predicted"/>
<sequence length="157" mass="17066">MSVEKKTKDHNESKKPGVMDQYIGGRLRLWRRTMDVDAYLLAERIGITYQQLQKYEKGMNRISATRLYAIARELNVPIDYFYQEAALSSAAGAGEGAARMAALAGGGGVDLLKCYVSIKDPSVRKAVLNLVRSIVQNDNAPPPVAAMEITSSAASGN</sequence>
<reference evidence="2 3" key="1">
    <citation type="journal article" date="2019" name="Int. J. Syst. Evol. Microbiol.">
        <title>The Global Catalogue of Microorganisms (GCM) 10K type strain sequencing project: providing services to taxonomists for standard genome sequencing and annotation.</title>
        <authorList>
            <consortium name="The Broad Institute Genomics Platform"/>
            <consortium name="The Broad Institute Genome Sequencing Center for Infectious Disease"/>
            <person name="Wu L."/>
            <person name="Ma J."/>
        </authorList>
    </citation>
    <scope>NUCLEOTIDE SEQUENCE [LARGE SCALE GENOMIC DNA]</scope>
    <source>
        <strain evidence="2 3">JCM 15089</strain>
    </source>
</reference>
<dbReference type="CDD" id="cd00093">
    <property type="entry name" value="HTH_XRE"/>
    <property type="match status" value="1"/>
</dbReference>
<evidence type="ECO:0000313" key="2">
    <source>
        <dbReference type="EMBL" id="GAA0567562.1"/>
    </source>
</evidence>
<dbReference type="EMBL" id="BAAADD010000003">
    <property type="protein sequence ID" value="GAA0567562.1"/>
    <property type="molecule type" value="Genomic_DNA"/>
</dbReference>
<dbReference type="InterPro" id="IPR001387">
    <property type="entry name" value="Cro/C1-type_HTH"/>
</dbReference>
<evidence type="ECO:0000313" key="3">
    <source>
        <dbReference type="Proteomes" id="UP001499951"/>
    </source>
</evidence>
<dbReference type="SUPFAM" id="SSF47413">
    <property type="entry name" value="lambda repressor-like DNA-binding domains"/>
    <property type="match status" value="1"/>
</dbReference>
<gene>
    <name evidence="2" type="ORF">GCM10008942_15160</name>
</gene>
<dbReference type="Pfam" id="PF01381">
    <property type="entry name" value="HTH_3"/>
    <property type="match status" value="1"/>
</dbReference>
<dbReference type="Gene3D" id="1.10.260.40">
    <property type="entry name" value="lambda repressor-like DNA-binding domains"/>
    <property type="match status" value="1"/>
</dbReference>
<protein>
    <submittedName>
        <fullName evidence="2">Helix-turn-helix domain-containing protein</fullName>
    </submittedName>
</protein>
<organism evidence="2 3">
    <name type="scientific">Rhizomicrobium electricum</name>
    <dbReference type="NCBI Taxonomy" id="480070"/>
    <lineage>
        <taxon>Bacteria</taxon>
        <taxon>Pseudomonadati</taxon>
        <taxon>Pseudomonadota</taxon>
        <taxon>Alphaproteobacteria</taxon>
        <taxon>Micropepsales</taxon>
        <taxon>Micropepsaceae</taxon>
        <taxon>Rhizomicrobium</taxon>
    </lineage>
</organism>
<comment type="caution">
    <text evidence="2">The sequence shown here is derived from an EMBL/GenBank/DDBJ whole genome shotgun (WGS) entry which is preliminary data.</text>
</comment>
<evidence type="ECO:0000259" key="1">
    <source>
        <dbReference type="PROSITE" id="PS50943"/>
    </source>
</evidence>
<dbReference type="InterPro" id="IPR010982">
    <property type="entry name" value="Lambda_DNA-bd_dom_sf"/>
</dbReference>
<dbReference type="Proteomes" id="UP001499951">
    <property type="component" value="Unassembled WGS sequence"/>
</dbReference>
<dbReference type="SMART" id="SM00530">
    <property type="entry name" value="HTH_XRE"/>
    <property type="match status" value="1"/>
</dbReference>